<dbReference type="InterPro" id="IPR047252">
    <property type="entry name" value="TP53BP1-like"/>
</dbReference>
<protein>
    <recommendedName>
        <fullName evidence="2">BRCT domain-containing protein</fullName>
    </recommendedName>
</protein>
<dbReference type="Pfam" id="PF16770">
    <property type="entry name" value="RTT107_BRCT_5"/>
    <property type="match status" value="1"/>
</dbReference>
<dbReference type="AlphaFoldDB" id="A0AAV8V0Q2"/>
<gene>
    <name evidence="3" type="ORF">NDN08_005037</name>
</gene>
<evidence type="ECO:0000256" key="1">
    <source>
        <dbReference type="SAM" id="MobiDB-lite"/>
    </source>
</evidence>
<dbReference type="EMBL" id="JAMWBK010000001">
    <property type="protein sequence ID" value="KAJ8908324.1"/>
    <property type="molecule type" value="Genomic_DNA"/>
</dbReference>
<dbReference type="InterPro" id="IPR036420">
    <property type="entry name" value="BRCT_dom_sf"/>
</dbReference>
<dbReference type="PANTHER" id="PTHR15321">
    <property type="entry name" value="TUMOR SUPPRESSOR P53-BINDING PROTEIN 1"/>
    <property type="match status" value="1"/>
</dbReference>
<dbReference type="Gene3D" id="3.40.50.10190">
    <property type="entry name" value="BRCT domain"/>
    <property type="match status" value="2"/>
</dbReference>
<accession>A0AAV8V0Q2</accession>
<keyword evidence="4" id="KW-1185">Reference proteome</keyword>
<dbReference type="SUPFAM" id="SSF52113">
    <property type="entry name" value="BRCT domain"/>
    <property type="match status" value="2"/>
</dbReference>
<dbReference type="GO" id="GO:0000077">
    <property type="term" value="P:DNA damage checkpoint signaling"/>
    <property type="evidence" value="ECO:0007669"/>
    <property type="project" value="TreeGrafter"/>
</dbReference>
<dbReference type="GO" id="GO:0005634">
    <property type="term" value="C:nucleus"/>
    <property type="evidence" value="ECO:0007669"/>
    <property type="project" value="TreeGrafter"/>
</dbReference>
<comment type="caution">
    <text evidence="3">The sequence shown here is derived from an EMBL/GenBank/DDBJ whole genome shotgun (WGS) entry which is preliminary data.</text>
</comment>
<evidence type="ECO:0000259" key="2">
    <source>
        <dbReference type="PROSITE" id="PS50172"/>
    </source>
</evidence>
<dbReference type="GO" id="GO:0042393">
    <property type="term" value="F:histone binding"/>
    <property type="evidence" value="ECO:0007669"/>
    <property type="project" value="TreeGrafter"/>
</dbReference>
<sequence>MSEEVEGTPSPKETGSGISADDVVPSSLPIPSARLTLSTNVADIVQVEISTAAVAEMGSQRGSNSKQVKVADRVSRKLVDTVVEDTDTGLTDDCRGEGPNPVLAETEGTAPDFAATGMTASEANYESQIQPPQSVNSTIQVQQTIKEEPKQDHKATAAAAKYQVEIKTQTQDEILVMETAKESDTFDAQTASDLVVSQTENGKQVAGTLHATEIHQKETRLVRRKRTRSGRVEQADETLMPSNKVMELRNAQLELSKKGARPPSGLTGWVGARTGRRRTKKVRMEGEESEGRVFNGIRFGMTLNKDSLARKASKGYLHEEVARLGGMILENVGDFVEAIEDGGVAVVLIAESPSRTEKFLHALAARLPILSMAWVAACAEQRSVVSTKSYHISPGTAKTEKAPKSFTTTSSLFPTATPPTDRVFARMCFLVQMKTLAARNRTESILFIAGAHVLSRPSLVCTADDPMYLATDRTPPMHLRKFVNRGQMIPVTWDWIVECLVCNYIVPPHRHTEFQP</sequence>
<feature type="region of interest" description="Disordered" evidence="1">
    <location>
        <begin position="258"/>
        <end position="278"/>
    </location>
</feature>
<proteinExistence type="predicted"/>
<feature type="domain" description="BRCT" evidence="2">
    <location>
        <begin position="289"/>
        <end position="392"/>
    </location>
</feature>
<organism evidence="3 4">
    <name type="scientific">Rhodosorus marinus</name>
    <dbReference type="NCBI Taxonomy" id="101924"/>
    <lineage>
        <taxon>Eukaryota</taxon>
        <taxon>Rhodophyta</taxon>
        <taxon>Stylonematophyceae</taxon>
        <taxon>Stylonematales</taxon>
        <taxon>Stylonemataceae</taxon>
        <taxon>Rhodosorus</taxon>
    </lineage>
</organism>
<feature type="region of interest" description="Disordered" evidence="1">
    <location>
        <begin position="1"/>
        <end position="25"/>
    </location>
</feature>
<dbReference type="PROSITE" id="PS50172">
    <property type="entry name" value="BRCT"/>
    <property type="match status" value="1"/>
</dbReference>
<evidence type="ECO:0000313" key="4">
    <source>
        <dbReference type="Proteomes" id="UP001157974"/>
    </source>
</evidence>
<dbReference type="InterPro" id="IPR001357">
    <property type="entry name" value="BRCT_dom"/>
</dbReference>
<reference evidence="3 4" key="1">
    <citation type="journal article" date="2023" name="Nat. Commun.">
        <title>Origin of minicircular mitochondrial genomes in red algae.</title>
        <authorList>
            <person name="Lee Y."/>
            <person name="Cho C.H."/>
            <person name="Lee Y.M."/>
            <person name="Park S.I."/>
            <person name="Yang J.H."/>
            <person name="West J.A."/>
            <person name="Bhattacharya D."/>
            <person name="Yoon H.S."/>
        </authorList>
    </citation>
    <scope>NUCLEOTIDE SEQUENCE [LARGE SCALE GENOMIC DNA]</scope>
    <source>
        <strain evidence="3 4">CCMP1338</strain>
        <tissue evidence="3">Whole cell</tissue>
    </source>
</reference>
<dbReference type="Proteomes" id="UP001157974">
    <property type="component" value="Unassembled WGS sequence"/>
</dbReference>
<dbReference type="GO" id="GO:0045944">
    <property type="term" value="P:positive regulation of transcription by RNA polymerase II"/>
    <property type="evidence" value="ECO:0007669"/>
    <property type="project" value="TreeGrafter"/>
</dbReference>
<name>A0AAV8V0Q2_9RHOD</name>
<dbReference type="PANTHER" id="PTHR15321:SF3">
    <property type="entry name" value="TP53-BINDING PROTEIN 1"/>
    <property type="match status" value="1"/>
</dbReference>
<evidence type="ECO:0000313" key="3">
    <source>
        <dbReference type="EMBL" id="KAJ8908324.1"/>
    </source>
</evidence>